<evidence type="ECO:0000256" key="2">
    <source>
        <dbReference type="SAM" id="Phobius"/>
    </source>
</evidence>
<protein>
    <recommendedName>
        <fullName evidence="3">DUF1279 domain-containing protein</fullName>
    </recommendedName>
</protein>
<evidence type="ECO:0000313" key="5">
    <source>
        <dbReference type="Proteomes" id="UP001230268"/>
    </source>
</evidence>
<comment type="caution">
    <text evidence="4">The sequence shown here is derived from an EMBL/GenBank/DDBJ whole genome shotgun (WGS) entry which is preliminary data.</text>
</comment>
<keyword evidence="5" id="KW-1185">Reference proteome</keyword>
<organism evidence="4 5">
    <name type="scientific">Babesia gibsoni</name>
    <dbReference type="NCBI Taxonomy" id="33632"/>
    <lineage>
        <taxon>Eukaryota</taxon>
        <taxon>Sar</taxon>
        <taxon>Alveolata</taxon>
        <taxon>Apicomplexa</taxon>
        <taxon>Aconoidasida</taxon>
        <taxon>Piroplasmida</taxon>
        <taxon>Babesiidae</taxon>
        <taxon>Babesia</taxon>
    </lineage>
</organism>
<keyword evidence="2" id="KW-0472">Membrane</keyword>
<dbReference type="Proteomes" id="UP001230268">
    <property type="component" value="Unassembled WGS sequence"/>
</dbReference>
<dbReference type="InterPro" id="IPR009688">
    <property type="entry name" value="FAM210A/B-like_dom"/>
</dbReference>
<reference evidence="4" key="1">
    <citation type="submission" date="2023-08" db="EMBL/GenBank/DDBJ databases">
        <title>Draft sequence of the Babesia gibsoni genome.</title>
        <authorList>
            <person name="Yamagishi J.Y."/>
            <person name="Xuan X.X."/>
        </authorList>
    </citation>
    <scope>NUCLEOTIDE SEQUENCE</scope>
    <source>
        <strain evidence="4">Azabu</strain>
    </source>
</reference>
<gene>
    <name evidence="4" type="ORF">BgAZ_206620</name>
</gene>
<dbReference type="EMBL" id="JAVEPI010000002">
    <property type="protein sequence ID" value="KAK1443786.1"/>
    <property type="molecule type" value="Genomic_DNA"/>
</dbReference>
<name>A0AAD8URV2_BABGI</name>
<feature type="region of interest" description="Disordered" evidence="1">
    <location>
        <begin position="69"/>
        <end position="101"/>
    </location>
</feature>
<keyword evidence="2" id="KW-0812">Transmembrane</keyword>
<feature type="compositionally biased region" description="Basic and acidic residues" evidence="1">
    <location>
        <begin position="88"/>
        <end position="101"/>
    </location>
</feature>
<keyword evidence="2" id="KW-1133">Transmembrane helix</keyword>
<sequence>MATSGVLAIRRIWSVAHQLRPCSTLLRSPAVSIRGGCVTRALFQHQATPLGNIWSRSGHLVVSQRYFSTPPKTTNEKESQSSTNASSKAEDSSPAKGRLTDVKSKIKLKTEGLRQKIAHNRAVARFRSRLSLFKISLRHKAKRKIMSSVALLKRYMKERRLRFGSIAMNPQRLQRMREMRKKIVEKSIAFRIFAAFAIKKYGKLGVGIYLGVYVATLLLMNVLTFNDYVTSNGLRKMLEKLHITHFTVPDIDSTFARFTVAYIATKALEPLRFIVSVVLILCANRLLKR</sequence>
<accession>A0AAD8URV2</accession>
<proteinExistence type="predicted"/>
<feature type="transmembrane region" description="Helical" evidence="2">
    <location>
        <begin position="208"/>
        <end position="229"/>
    </location>
</feature>
<evidence type="ECO:0000256" key="1">
    <source>
        <dbReference type="SAM" id="MobiDB-lite"/>
    </source>
</evidence>
<evidence type="ECO:0000259" key="3">
    <source>
        <dbReference type="Pfam" id="PF06916"/>
    </source>
</evidence>
<evidence type="ECO:0000313" key="4">
    <source>
        <dbReference type="EMBL" id="KAK1443786.1"/>
    </source>
</evidence>
<dbReference type="AlphaFoldDB" id="A0AAD8URV2"/>
<feature type="domain" description="DUF1279" evidence="3">
    <location>
        <begin position="198"/>
        <end position="280"/>
    </location>
</feature>
<dbReference type="Pfam" id="PF06916">
    <property type="entry name" value="FAM210A-B_dom"/>
    <property type="match status" value="1"/>
</dbReference>